<proteinExistence type="predicted"/>
<name>C8XJS9_NAKMY</name>
<keyword evidence="2" id="KW-0808">Transferase</keyword>
<dbReference type="Gene3D" id="3.40.630.30">
    <property type="match status" value="1"/>
</dbReference>
<dbReference type="InterPro" id="IPR013653">
    <property type="entry name" value="GCN5-like_dom"/>
</dbReference>
<feature type="domain" description="N-acetyltransferase" evidence="1">
    <location>
        <begin position="114"/>
        <end position="241"/>
    </location>
</feature>
<dbReference type="Pfam" id="PF08445">
    <property type="entry name" value="FR47"/>
    <property type="match status" value="1"/>
</dbReference>
<dbReference type="Proteomes" id="UP000002218">
    <property type="component" value="Chromosome"/>
</dbReference>
<dbReference type="OrthoDB" id="9797456at2"/>
<dbReference type="KEGG" id="nml:Namu_4353"/>
<reference evidence="3" key="1">
    <citation type="submission" date="2009-09" db="EMBL/GenBank/DDBJ databases">
        <title>The complete genome of Nakamurella multipartita DSM 44233.</title>
        <authorList>
            <consortium name="US DOE Joint Genome Institute (JGI-PGF)"/>
            <person name="Lucas S."/>
            <person name="Copeland A."/>
            <person name="Lapidus A."/>
            <person name="Glavina del Rio T."/>
            <person name="Dalin E."/>
            <person name="Tice H."/>
            <person name="Bruce D."/>
            <person name="Goodwin L."/>
            <person name="Pitluck S."/>
            <person name="Kyrpides N."/>
            <person name="Mavromatis K."/>
            <person name="Ivanova N."/>
            <person name="Ovchinnikova G."/>
            <person name="Sims D."/>
            <person name="Meincke L."/>
            <person name="Brettin T."/>
            <person name="Detter J.C."/>
            <person name="Han C."/>
            <person name="Larimer F."/>
            <person name="Land M."/>
            <person name="Hauser L."/>
            <person name="Markowitz V."/>
            <person name="Cheng J.-F."/>
            <person name="Hugenholtz P."/>
            <person name="Woyke T."/>
            <person name="Wu D."/>
            <person name="Klenk H.-P."/>
            <person name="Eisen J.A."/>
        </authorList>
    </citation>
    <scope>NUCLEOTIDE SEQUENCE [LARGE SCALE GENOMIC DNA]</scope>
    <source>
        <strain evidence="3">ATCC 700099 / DSM 44233 / CIP 104796 / JCM 9543 / NBRC 105858 / Y-104</strain>
    </source>
</reference>
<dbReference type="GO" id="GO:0016747">
    <property type="term" value="F:acyltransferase activity, transferring groups other than amino-acyl groups"/>
    <property type="evidence" value="ECO:0007669"/>
    <property type="project" value="InterPro"/>
</dbReference>
<dbReference type="AlphaFoldDB" id="C8XJS9"/>
<dbReference type="EMBL" id="CP001737">
    <property type="protein sequence ID" value="ACV80640.1"/>
    <property type="molecule type" value="Genomic_DNA"/>
</dbReference>
<protein>
    <submittedName>
        <fullName evidence="2">GCN5-related N-acetyltransferase</fullName>
    </submittedName>
</protein>
<evidence type="ECO:0000313" key="3">
    <source>
        <dbReference type="Proteomes" id="UP000002218"/>
    </source>
</evidence>
<dbReference type="HOGENOM" id="CLU_085660_0_0_11"/>
<organism evidence="2 3">
    <name type="scientific">Nakamurella multipartita (strain ATCC 700099 / DSM 44233 / CIP 104796 / JCM 9543 / NBRC 105858 / Y-104)</name>
    <name type="common">Microsphaera multipartita</name>
    <dbReference type="NCBI Taxonomy" id="479431"/>
    <lineage>
        <taxon>Bacteria</taxon>
        <taxon>Bacillati</taxon>
        <taxon>Actinomycetota</taxon>
        <taxon>Actinomycetes</taxon>
        <taxon>Nakamurellales</taxon>
        <taxon>Nakamurellaceae</taxon>
        <taxon>Nakamurella</taxon>
    </lineage>
</organism>
<dbReference type="InterPro" id="IPR000182">
    <property type="entry name" value="GNAT_dom"/>
</dbReference>
<dbReference type="SUPFAM" id="SSF55729">
    <property type="entry name" value="Acyl-CoA N-acyltransferases (Nat)"/>
    <property type="match status" value="1"/>
</dbReference>
<sequence length="241" mass="25350">MTVAAAVDLSRPDPGLGDPDLDRVVWASLTSGHHARLTQRRGDAARYHPDVAPFVGLADPADPRGWADVAALVGPGATVAVSGAGVVPPADWAVTLIGRGVQLVDVTLDKQPDPEAVRLGPDDVPQILDLVARTEPGPFRPRTIELGTYLGIKHDGRLVALAGERLHPQGWTEISAVCTDPAYRGRGLASRLVSAVGAGIADRGDRVLLHALATNPAVSLYQQLGFRLRAVTEFRSVTVPG</sequence>
<keyword evidence="3" id="KW-1185">Reference proteome</keyword>
<dbReference type="eggNOG" id="COG3393">
    <property type="taxonomic scope" value="Bacteria"/>
</dbReference>
<dbReference type="PROSITE" id="PS51186">
    <property type="entry name" value="GNAT"/>
    <property type="match status" value="1"/>
</dbReference>
<dbReference type="STRING" id="479431.Namu_4353"/>
<reference evidence="2 3" key="2">
    <citation type="journal article" date="2010" name="Stand. Genomic Sci.">
        <title>Complete genome sequence of Nakamurella multipartita type strain (Y-104).</title>
        <authorList>
            <person name="Tice H."/>
            <person name="Mayilraj S."/>
            <person name="Sims D."/>
            <person name="Lapidus A."/>
            <person name="Nolan M."/>
            <person name="Lucas S."/>
            <person name="Glavina Del Rio T."/>
            <person name="Copeland A."/>
            <person name="Cheng J.F."/>
            <person name="Meincke L."/>
            <person name="Bruce D."/>
            <person name="Goodwin L."/>
            <person name="Pitluck S."/>
            <person name="Ivanova N."/>
            <person name="Mavromatis K."/>
            <person name="Ovchinnikova G."/>
            <person name="Pati A."/>
            <person name="Chen A."/>
            <person name="Palaniappan K."/>
            <person name="Land M."/>
            <person name="Hauser L."/>
            <person name="Chang Y.J."/>
            <person name="Jeffries C.D."/>
            <person name="Detter J.C."/>
            <person name="Brettin T."/>
            <person name="Rohde M."/>
            <person name="Goker M."/>
            <person name="Bristow J."/>
            <person name="Eisen J.A."/>
            <person name="Markowitz V."/>
            <person name="Hugenholtz P."/>
            <person name="Kyrpides N.C."/>
            <person name="Klenk H.P."/>
            <person name="Chen F."/>
        </authorList>
    </citation>
    <scope>NUCLEOTIDE SEQUENCE [LARGE SCALE GENOMIC DNA]</scope>
    <source>
        <strain evidence="3">ATCC 700099 / DSM 44233 / CIP 104796 / JCM 9543 / NBRC 105858 / Y-104</strain>
    </source>
</reference>
<dbReference type="RefSeq" id="WP_015749464.1">
    <property type="nucleotide sequence ID" value="NC_013235.1"/>
</dbReference>
<gene>
    <name evidence="2" type="ordered locus">Namu_4353</name>
</gene>
<dbReference type="InterPro" id="IPR016181">
    <property type="entry name" value="Acyl_CoA_acyltransferase"/>
</dbReference>
<accession>C8XJS9</accession>
<dbReference type="InParanoid" id="C8XJS9"/>
<evidence type="ECO:0000259" key="1">
    <source>
        <dbReference type="PROSITE" id="PS51186"/>
    </source>
</evidence>
<dbReference type="CDD" id="cd04301">
    <property type="entry name" value="NAT_SF"/>
    <property type="match status" value="1"/>
</dbReference>
<evidence type="ECO:0000313" key="2">
    <source>
        <dbReference type="EMBL" id="ACV80640.1"/>
    </source>
</evidence>